<evidence type="ECO:0000256" key="5">
    <source>
        <dbReference type="ARBA" id="ARBA00022777"/>
    </source>
</evidence>
<dbReference type="SMART" id="SM00387">
    <property type="entry name" value="HATPase_c"/>
    <property type="match status" value="1"/>
</dbReference>
<dbReference type="AlphaFoldDB" id="A0A562XLP1"/>
<dbReference type="GO" id="GO:0000155">
    <property type="term" value="F:phosphorelay sensor kinase activity"/>
    <property type="evidence" value="ECO:0007669"/>
    <property type="project" value="InterPro"/>
</dbReference>
<evidence type="ECO:0000313" key="8">
    <source>
        <dbReference type="Proteomes" id="UP000321812"/>
    </source>
</evidence>
<accession>A0A562XLP1</accession>
<evidence type="ECO:0000259" key="6">
    <source>
        <dbReference type="PROSITE" id="PS50109"/>
    </source>
</evidence>
<dbReference type="PRINTS" id="PR00344">
    <property type="entry name" value="BCTRLSENSOR"/>
</dbReference>
<evidence type="ECO:0000256" key="2">
    <source>
        <dbReference type="ARBA" id="ARBA00012438"/>
    </source>
</evidence>
<evidence type="ECO:0000256" key="4">
    <source>
        <dbReference type="ARBA" id="ARBA00022679"/>
    </source>
</evidence>
<dbReference type="InterPro" id="IPR003661">
    <property type="entry name" value="HisK_dim/P_dom"/>
</dbReference>
<sequence>MMELLEQNETKHIQDGLKNLIEQTYLIEKEYKTLNESYISLQNFIQDIVESLGAALWVVDMSGNILLKNAKTNGFDAILNLIDLKRANQEIELENRHFAIKITTKEQNKIILATDISDEKRSARLVSMGAVAAHLSHEIRNPIGSISLLTSTLLKRADEKNRPIIDEIQKAIFRVERIIKATLLFTKGVHINKQRFSLEKLEQNCHIAISQYAFSKEIEFKFSGFKGEILGDIDLLDMVFSNLIFNAIDAIEEDENSSGQVTLEHIFKNDSHVFYISDSGVEIDKSVVFEPFKTTKLKGNGLGLALSIEIIHAHKGSICFQNKPKIFTISLP</sequence>
<dbReference type="SUPFAM" id="SSF55874">
    <property type="entry name" value="ATPase domain of HSP90 chaperone/DNA topoisomerase II/histidine kinase"/>
    <property type="match status" value="1"/>
</dbReference>
<dbReference type="InterPro" id="IPR004358">
    <property type="entry name" value="Sig_transdc_His_kin-like_C"/>
</dbReference>
<dbReference type="InterPro" id="IPR036890">
    <property type="entry name" value="HATPase_C_sf"/>
</dbReference>
<keyword evidence="5 7" id="KW-0418">Kinase</keyword>
<keyword evidence="4" id="KW-0808">Transferase</keyword>
<protein>
    <recommendedName>
        <fullName evidence="2">histidine kinase</fullName>
        <ecNumber evidence="2">2.7.13.3</ecNumber>
    </recommendedName>
</protein>
<reference evidence="7 8" key="1">
    <citation type="submission" date="2019-07" db="EMBL/GenBank/DDBJ databases">
        <title>Rapid identification of Enteric Bacteria from Whole Genome Sequences (WGS) using Average Nucleotide Identity (ANI).</title>
        <authorList>
            <person name="Lane C."/>
        </authorList>
    </citation>
    <scope>NUCLEOTIDE SEQUENCE [LARGE SCALE GENOMIC DNA]</scope>
    <source>
        <strain evidence="7 8">D2411</strain>
    </source>
</reference>
<dbReference type="InterPro" id="IPR003594">
    <property type="entry name" value="HATPase_dom"/>
</dbReference>
<dbReference type="InterPro" id="IPR050351">
    <property type="entry name" value="BphY/WalK/GraS-like"/>
</dbReference>
<dbReference type="Pfam" id="PF02518">
    <property type="entry name" value="HATPase_c"/>
    <property type="match status" value="1"/>
</dbReference>
<evidence type="ECO:0000256" key="1">
    <source>
        <dbReference type="ARBA" id="ARBA00000085"/>
    </source>
</evidence>
<dbReference type="Proteomes" id="UP000321812">
    <property type="component" value="Unassembled WGS sequence"/>
</dbReference>
<keyword evidence="3" id="KW-0597">Phosphoprotein</keyword>
<gene>
    <name evidence="7" type="ORF">YZ82_01305</name>
</gene>
<dbReference type="InterPro" id="IPR005467">
    <property type="entry name" value="His_kinase_dom"/>
</dbReference>
<feature type="domain" description="Histidine kinase" evidence="6">
    <location>
        <begin position="134"/>
        <end position="332"/>
    </location>
</feature>
<dbReference type="Gene3D" id="1.10.287.130">
    <property type="match status" value="1"/>
</dbReference>
<proteinExistence type="predicted"/>
<name>A0A562XLP1_CAMHY</name>
<evidence type="ECO:0000256" key="3">
    <source>
        <dbReference type="ARBA" id="ARBA00022553"/>
    </source>
</evidence>
<evidence type="ECO:0000313" key="7">
    <source>
        <dbReference type="EMBL" id="TWO22583.1"/>
    </source>
</evidence>
<comment type="caution">
    <text evidence="7">The sequence shown here is derived from an EMBL/GenBank/DDBJ whole genome shotgun (WGS) entry which is preliminary data.</text>
</comment>
<dbReference type="SMART" id="SM00388">
    <property type="entry name" value="HisKA"/>
    <property type="match status" value="1"/>
</dbReference>
<dbReference type="Pfam" id="PF00512">
    <property type="entry name" value="HisKA"/>
    <property type="match status" value="1"/>
</dbReference>
<dbReference type="GO" id="GO:0000156">
    <property type="term" value="F:phosphorelay response regulator activity"/>
    <property type="evidence" value="ECO:0007669"/>
    <property type="project" value="TreeGrafter"/>
</dbReference>
<dbReference type="Gene3D" id="3.30.565.10">
    <property type="entry name" value="Histidine kinase-like ATPase, C-terminal domain"/>
    <property type="match status" value="1"/>
</dbReference>
<dbReference type="InterPro" id="IPR036097">
    <property type="entry name" value="HisK_dim/P_sf"/>
</dbReference>
<dbReference type="PANTHER" id="PTHR42878:SF14">
    <property type="entry name" value="OSMOLARITY TWO-COMPONENT SYSTEM PROTEIN SSK1"/>
    <property type="match status" value="1"/>
</dbReference>
<comment type="catalytic activity">
    <reaction evidence="1">
        <text>ATP + protein L-histidine = ADP + protein N-phospho-L-histidine.</text>
        <dbReference type="EC" id="2.7.13.3"/>
    </reaction>
</comment>
<dbReference type="EC" id="2.7.13.3" evidence="2"/>
<dbReference type="PANTHER" id="PTHR42878">
    <property type="entry name" value="TWO-COMPONENT HISTIDINE KINASE"/>
    <property type="match status" value="1"/>
</dbReference>
<dbReference type="SUPFAM" id="SSF47384">
    <property type="entry name" value="Homodimeric domain of signal transducing histidine kinase"/>
    <property type="match status" value="1"/>
</dbReference>
<organism evidence="7 8">
    <name type="scientific">Campylobacter hyointestinalis</name>
    <dbReference type="NCBI Taxonomy" id="198"/>
    <lineage>
        <taxon>Bacteria</taxon>
        <taxon>Pseudomonadati</taxon>
        <taxon>Campylobacterota</taxon>
        <taxon>Epsilonproteobacteria</taxon>
        <taxon>Campylobacterales</taxon>
        <taxon>Campylobacteraceae</taxon>
        <taxon>Campylobacter</taxon>
    </lineage>
</organism>
<dbReference type="GO" id="GO:0007234">
    <property type="term" value="P:osmosensory signaling via phosphorelay pathway"/>
    <property type="evidence" value="ECO:0007669"/>
    <property type="project" value="TreeGrafter"/>
</dbReference>
<dbReference type="GO" id="GO:0030295">
    <property type="term" value="F:protein kinase activator activity"/>
    <property type="evidence" value="ECO:0007669"/>
    <property type="project" value="TreeGrafter"/>
</dbReference>
<dbReference type="PROSITE" id="PS50109">
    <property type="entry name" value="HIS_KIN"/>
    <property type="match status" value="1"/>
</dbReference>
<dbReference type="EMBL" id="VOAP01000003">
    <property type="protein sequence ID" value="TWO22583.1"/>
    <property type="molecule type" value="Genomic_DNA"/>
</dbReference>
<dbReference type="CDD" id="cd00082">
    <property type="entry name" value="HisKA"/>
    <property type="match status" value="1"/>
</dbReference>